<protein>
    <submittedName>
        <fullName evidence="1">Uncharacterized protein</fullName>
    </submittedName>
</protein>
<comment type="caution">
    <text evidence="1">The sequence shown here is derived from an EMBL/GenBank/DDBJ whole genome shotgun (WGS) entry which is preliminary data.</text>
</comment>
<evidence type="ECO:0000313" key="1">
    <source>
        <dbReference type="EMBL" id="KAJ3548686.1"/>
    </source>
</evidence>
<dbReference type="Proteomes" id="UP001148662">
    <property type="component" value="Unassembled WGS sequence"/>
</dbReference>
<gene>
    <name evidence="1" type="ORF">NM688_g5261</name>
</gene>
<name>A0ACC1SXT8_9APHY</name>
<organism evidence="1 2">
    <name type="scientific">Phlebia brevispora</name>
    <dbReference type="NCBI Taxonomy" id="194682"/>
    <lineage>
        <taxon>Eukaryota</taxon>
        <taxon>Fungi</taxon>
        <taxon>Dikarya</taxon>
        <taxon>Basidiomycota</taxon>
        <taxon>Agaricomycotina</taxon>
        <taxon>Agaricomycetes</taxon>
        <taxon>Polyporales</taxon>
        <taxon>Meruliaceae</taxon>
        <taxon>Phlebia</taxon>
    </lineage>
</organism>
<dbReference type="EMBL" id="JANHOG010000954">
    <property type="protein sequence ID" value="KAJ3548686.1"/>
    <property type="molecule type" value="Genomic_DNA"/>
</dbReference>
<sequence>MPSSSLLSQIVLNCDSRLLSLLYSSAQFSCFALSLLSCSAALYHLPRSSFVLIKSSPAQLFVILVNTLWPSFTSSYLVPEQRSDHPTIIVRVVLGLTMGLTQGSGSSLYAIFHSESSVSSEHGLPHKTADNGARTKGQTIAVCHPPLRAFGCYWRTDNDLHSGAVERPRAVMEAAV</sequence>
<proteinExistence type="predicted"/>
<accession>A0ACC1SXT8</accession>
<reference evidence="1" key="1">
    <citation type="submission" date="2022-07" db="EMBL/GenBank/DDBJ databases">
        <title>Genome Sequence of Phlebia brevispora.</title>
        <authorList>
            <person name="Buettner E."/>
        </authorList>
    </citation>
    <scope>NUCLEOTIDE SEQUENCE</scope>
    <source>
        <strain evidence="1">MPL23</strain>
    </source>
</reference>
<evidence type="ECO:0000313" key="2">
    <source>
        <dbReference type="Proteomes" id="UP001148662"/>
    </source>
</evidence>
<keyword evidence="2" id="KW-1185">Reference proteome</keyword>